<dbReference type="InterPro" id="IPR017853">
    <property type="entry name" value="GH"/>
</dbReference>
<dbReference type="InterPro" id="IPR045857">
    <property type="entry name" value="O16G_dom_2"/>
</dbReference>
<dbReference type="Gene3D" id="3.20.20.80">
    <property type="entry name" value="Glycosidases"/>
    <property type="match status" value="1"/>
</dbReference>
<dbReference type="RefSeq" id="WP_134357118.1">
    <property type="nucleotide sequence ID" value="NZ_CP038033.1"/>
</dbReference>
<gene>
    <name evidence="5" type="ORF">E3U44_05855</name>
</gene>
<dbReference type="GO" id="GO:0004556">
    <property type="term" value="F:alpha-amylase activity"/>
    <property type="evidence" value="ECO:0007669"/>
    <property type="project" value="TreeGrafter"/>
</dbReference>
<dbReference type="InterPro" id="IPR013780">
    <property type="entry name" value="Glyco_hydro_b"/>
</dbReference>
<sequence>MVRSQDDYLWWQRGIVYQIYPRSFFDADGDGVGDLEGIRQRLDYLEWLGVNGIWISPIYPSPMKDFGYDISDYTAIHPLFGTLRDFERLLAEVHQRGIKLILDFVPNHTSDQHPWFKEACQSRTSAKRDWYLWADPAPGGGPPNNWLSEFGGSAWTWHAPSGQYYYHAFLPGQPDLNWRHPEVRQAMTEVMRFWLDKGVDGFRVDVVWHMIKDEHLRDNPPNPDYDAATHSPYNALIPAYSADQPEVHEVVAEMRKVINAYDERLLIAEVYAPIANLVKYYGLEQSGAQLPFNFHLLSTPWDAAHLREVIDEYEASVPEDEWPNWVLGNHDQPRVASRIGRQQARSAAVLLLTLRGTPTLYYGDELGMENVSMAPEEVMDPRGLNCPGKGLGRDAYRTPMPWTPGRNAGFSEGMPWLPLTKDFQEINVERERADPQSMLSLYRRLIALRQSAPALCVGEYDPIPVTPPLLAYRRYHGESDTFVVALNVSQEYHRFQVPKETGVARLVLSTEEISPGKNRLAEAMTLRPNEAVIIQFCKEAE</sequence>
<evidence type="ECO:0000313" key="6">
    <source>
        <dbReference type="Proteomes" id="UP000294325"/>
    </source>
</evidence>
<dbReference type="Gene3D" id="3.90.400.10">
    <property type="entry name" value="Oligo-1,6-glucosidase, Domain 2"/>
    <property type="match status" value="1"/>
</dbReference>
<comment type="similarity">
    <text evidence="1">Belongs to the glycosyl hydrolase 13 family.</text>
</comment>
<keyword evidence="6" id="KW-1185">Reference proteome</keyword>
<dbReference type="EMBL" id="CP038033">
    <property type="protein sequence ID" value="QBQ54081.1"/>
    <property type="molecule type" value="Genomic_DNA"/>
</dbReference>
<evidence type="ECO:0000313" key="5">
    <source>
        <dbReference type="EMBL" id="QBQ54081.1"/>
    </source>
</evidence>
<evidence type="ECO:0000259" key="4">
    <source>
        <dbReference type="SMART" id="SM00642"/>
    </source>
</evidence>
<dbReference type="GO" id="GO:0009313">
    <property type="term" value="P:oligosaccharide catabolic process"/>
    <property type="evidence" value="ECO:0007669"/>
    <property type="project" value="TreeGrafter"/>
</dbReference>
<dbReference type="AlphaFoldDB" id="A0A4P7BVX6"/>
<evidence type="ECO:0000256" key="2">
    <source>
        <dbReference type="ARBA" id="ARBA00022801"/>
    </source>
</evidence>
<keyword evidence="3" id="KW-0326">Glycosidase</keyword>
<dbReference type="SUPFAM" id="SSF51445">
    <property type="entry name" value="(Trans)glycosidases"/>
    <property type="match status" value="1"/>
</dbReference>
<name>A0A4P7BVX6_9GAMM</name>
<evidence type="ECO:0000256" key="1">
    <source>
        <dbReference type="ARBA" id="ARBA00008061"/>
    </source>
</evidence>
<dbReference type="OrthoDB" id="9805159at2"/>
<dbReference type="Proteomes" id="UP000294325">
    <property type="component" value="Chromosome"/>
</dbReference>
<dbReference type="PANTHER" id="PTHR10357">
    <property type="entry name" value="ALPHA-AMYLASE FAMILY MEMBER"/>
    <property type="match status" value="1"/>
</dbReference>
<accession>A0A4P7BVX6</accession>
<organism evidence="5 6">
    <name type="scientific">Nitrosococcus wardiae</name>
    <dbReference type="NCBI Taxonomy" id="1814290"/>
    <lineage>
        <taxon>Bacteria</taxon>
        <taxon>Pseudomonadati</taxon>
        <taxon>Pseudomonadota</taxon>
        <taxon>Gammaproteobacteria</taxon>
        <taxon>Chromatiales</taxon>
        <taxon>Chromatiaceae</taxon>
        <taxon>Nitrosococcus</taxon>
    </lineage>
</organism>
<reference evidence="5 6" key="1">
    <citation type="submission" date="2019-03" db="EMBL/GenBank/DDBJ databases">
        <title>The genome sequence of Nitrosococcus wardiae strain D1FHST reveals the archetypal metabolic capacity of ammonia-oxidizing Gammaproteobacteria.</title>
        <authorList>
            <person name="Wang L."/>
            <person name="Lim C.K."/>
            <person name="Hanson T.E."/>
            <person name="Dang H."/>
            <person name="Klotz M.G."/>
        </authorList>
    </citation>
    <scope>NUCLEOTIDE SEQUENCE [LARGE SCALE GENOMIC DNA]</scope>
    <source>
        <strain evidence="5 6">D1FHS</strain>
    </source>
</reference>
<evidence type="ECO:0000256" key="3">
    <source>
        <dbReference type="ARBA" id="ARBA00023295"/>
    </source>
</evidence>
<dbReference type="InterPro" id="IPR006047">
    <property type="entry name" value="GH13_cat_dom"/>
</dbReference>
<dbReference type="PANTHER" id="PTHR10357:SF179">
    <property type="entry name" value="NEUTRAL AND BASIC AMINO ACID TRANSPORT PROTEIN RBAT"/>
    <property type="match status" value="1"/>
</dbReference>
<protein>
    <submittedName>
        <fullName evidence="5">DUF3459 domain-containing protein</fullName>
    </submittedName>
</protein>
<dbReference type="SUPFAM" id="SSF51011">
    <property type="entry name" value="Glycosyl hydrolase domain"/>
    <property type="match status" value="1"/>
</dbReference>
<dbReference type="CDD" id="cd11331">
    <property type="entry name" value="AmyAc_OligoGlu_like"/>
    <property type="match status" value="1"/>
</dbReference>
<keyword evidence="2" id="KW-0378">Hydrolase</keyword>
<dbReference type="Gene3D" id="2.60.40.1180">
    <property type="entry name" value="Golgi alpha-mannosidase II"/>
    <property type="match status" value="1"/>
</dbReference>
<dbReference type="Pfam" id="PF00128">
    <property type="entry name" value="Alpha-amylase"/>
    <property type="match status" value="1"/>
</dbReference>
<dbReference type="KEGG" id="nwr:E3U44_05855"/>
<proteinExistence type="inferred from homology"/>
<dbReference type="SMART" id="SM00642">
    <property type="entry name" value="Aamy"/>
    <property type="match status" value="1"/>
</dbReference>
<feature type="domain" description="Glycosyl hydrolase family 13 catalytic" evidence="4">
    <location>
        <begin position="18"/>
        <end position="432"/>
    </location>
</feature>
<dbReference type="FunFam" id="3.90.400.10:FF:000002">
    <property type="entry name" value="Sucrose isomerase"/>
    <property type="match status" value="1"/>
</dbReference>